<evidence type="ECO:0000256" key="1">
    <source>
        <dbReference type="SAM" id="MobiDB-lite"/>
    </source>
</evidence>
<organism evidence="2 3">
    <name type="scientific">Modestobacter caceresii</name>
    <dbReference type="NCBI Taxonomy" id="1522368"/>
    <lineage>
        <taxon>Bacteria</taxon>
        <taxon>Bacillati</taxon>
        <taxon>Actinomycetota</taxon>
        <taxon>Actinomycetes</taxon>
        <taxon>Geodermatophilales</taxon>
        <taxon>Geodermatophilaceae</taxon>
        <taxon>Modestobacter</taxon>
    </lineage>
</organism>
<keyword evidence="3" id="KW-1185">Reference proteome</keyword>
<accession>A0A098Y1W1</accession>
<feature type="region of interest" description="Disordered" evidence="1">
    <location>
        <begin position="1"/>
        <end position="20"/>
    </location>
</feature>
<feature type="compositionally biased region" description="Basic and acidic residues" evidence="1">
    <location>
        <begin position="150"/>
        <end position="159"/>
    </location>
</feature>
<dbReference type="Proteomes" id="UP000029713">
    <property type="component" value="Unassembled WGS sequence"/>
</dbReference>
<feature type="compositionally biased region" description="Basic and acidic residues" evidence="1">
    <location>
        <begin position="340"/>
        <end position="351"/>
    </location>
</feature>
<name>A0A098Y1W1_9ACTN</name>
<gene>
    <name evidence="2" type="ORF">IN07_23305</name>
</gene>
<dbReference type="EMBL" id="JPMX01000125">
    <property type="protein sequence ID" value="KGH44477.1"/>
    <property type="molecule type" value="Genomic_DNA"/>
</dbReference>
<sequence length="508" mass="53392">AAVRDRRRTERADAAARQAAAEAGEAAATAAAAHLEAQGHLSEVQATLRGFQESAEHRDLLERSRTVAAHRTTADRAADRAASARHAEEAAASVVVRVATEAVEAAARTSARLGDLAEQAAGAGVPTALPAELVARVLDVPGGTEPVRSTPDRDPEPLRRPAGATVDLGDADPAALRTAAGVVRQAAADRRNLVGTRLTEQRRLSGQETEVLRAEHRRDEALTRETDSAARRDAAVEQELAAGAGLREQWRAWVQSAETTRRLGDVDWADTVVGGWLSDPADDPADDEALDGDRLDRLDRAAAEAAAGATERLLTERADLQQQRRAADEQARELTARLADLRAERDPEPDRPGWTTSQPGIPLWRAVDFTAGASPEDQAGVEAALLGSGLLTAVLAPDGITAPASGHLLVDAAGPLAPRPLSAVLRPDPDGCAPIGQVAAVLARIGWTDRAGSCWLDRDGSFGLGALTGRHTVPHARHIGATARTRHRAEQIAVLEGELAEVQATVAA</sequence>
<feature type="region of interest" description="Disordered" evidence="1">
    <location>
        <begin position="140"/>
        <end position="169"/>
    </location>
</feature>
<proteinExistence type="predicted"/>
<feature type="non-terminal residue" evidence="2">
    <location>
        <position position="1"/>
    </location>
</feature>
<dbReference type="AlphaFoldDB" id="A0A098Y1W1"/>
<dbReference type="STRING" id="1522368.IN07_23305"/>
<evidence type="ECO:0008006" key="4">
    <source>
        <dbReference type="Google" id="ProtNLM"/>
    </source>
</evidence>
<dbReference type="RefSeq" id="WP_036340980.1">
    <property type="nucleotide sequence ID" value="NZ_JPMX01000125.1"/>
</dbReference>
<protein>
    <recommendedName>
        <fullName evidence="4">TIGR02680 family protein</fullName>
    </recommendedName>
</protein>
<evidence type="ECO:0000313" key="2">
    <source>
        <dbReference type="EMBL" id="KGH44477.1"/>
    </source>
</evidence>
<feature type="non-terminal residue" evidence="2">
    <location>
        <position position="508"/>
    </location>
</feature>
<evidence type="ECO:0000313" key="3">
    <source>
        <dbReference type="Proteomes" id="UP000029713"/>
    </source>
</evidence>
<reference evidence="2 3" key="1">
    <citation type="submission" date="2014-07" db="EMBL/GenBank/DDBJ databases">
        <title>Biosystematic studies on Modestobacter strains isolated from extreme hyper-arid desert soil and from historic building.</title>
        <authorList>
            <person name="Bukarasam K."/>
            <person name="Bull A."/>
            <person name="Girard G."/>
            <person name="van Wezel G."/>
            <person name="Goodfellow M."/>
        </authorList>
    </citation>
    <scope>NUCLEOTIDE SEQUENCE [LARGE SCALE GENOMIC DNA]</scope>
    <source>
        <strain evidence="2 3">KNN45-2b</strain>
    </source>
</reference>
<feature type="region of interest" description="Disordered" evidence="1">
    <location>
        <begin position="340"/>
        <end position="359"/>
    </location>
</feature>
<comment type="caution">
    <text evidence="2">The sequence shown here is derived from an EMBL/GenBank/DDBJ whole genome shotgun (WGS) entry which is preliminary data.</text>
</comment>